<proteinExistence type="predicted"/>
<dbReference type="EMBL" id="JAACAK010000114">
    <property type="protein sequence ID" value="NIR76197.1"/>
    <property type="molecule type" value="Genomic_DNA"/>
</dbReference>
<reference evidence="1 2" key="1">
    <citation type="submission" date="2020-01" db="EMBL/GenBank/DDBJ databases">
        <title>Genomes assembled from Gulf of Kutch pelagic sediment metagenomes.</title>
        <authorList>
            <person name="Chandrashekar M."/>
            <person name="Mahajan M.S."/>
            <person name="Dave K.J."/>
            <person name="Vatsa P."/>
            <person name="Nathani N.M."/>
        </authorList>
    </citation>
    <scope>NUCLEOTIDE SEQUENCE [LARGE SCALE GENOMIC DNA]</scope>
    <source>
        <strain evidence="1">KS3-K002</strain>
    </source>
</reference>
<organism evidence="1 2">
    <name type="scientific">Candidatus Kutchimonas denitrificans</name>
    <dbReference type="NCBI Taxonomy" id="3056748"/>
    <lineage>
        <taxon>Bacteria</taxon>
        <taxon>Pseudomonadati</taxon>
        <taxon>Gemmatimonadota</taxon>
        <taxon>Gemmatimonadia</taxon>
        <taxon>Candidatus Palauibacterales</taxon>
        <taxon>Candidatus Palauibacteraceae</taxon>
        <taxon>Candidatus Kutchimonas</taxon>
    </lineage>
</organism>
<comment type="caution">
    <text evidence="1">The sequence shown here is derived from an EMBL/GenBank/DDBJ whole genome shotgun (WGS) entry which is preliminary data.</text>
</comment>
<name>A0AAE4ZBK3_9BACT</name>
<evidence type="ECO:0000313" key="2">
    <source>
        <dbReference type="Proteomes" id="UP000702544"/>
    </source>
</evidence>
<evidence type="ECO:0000313" key="1">
    <source>
        <dbReference type="EMBL" id="NIR76197.1"/>
    </source>
</evidence>
<protein>
    <submittedName>
        <fullName evidence="1">Uncharacterized protein</fullName>
    </submittedName>
</protein>
<dbReference type="AlphaFoldDB" id="A0AAE4ZBK3"/>
<gene>
    <name evidence="1" type="ORF">GWO12_13965</name>
</gene>
<dbReference type="PROSITE" id="PS51257">
    <property type="entry name" value="PROKAR_LIPOPROTEIN"/>
    <property type="match status" value="1"/>
</dbReference>
<dbReference type="Proteomes" id="UP000702544">
    <property type="component" value="Unassembled WGS sequence"/>
</dbReference>
<sequence length="173" mass="18486">MSDSLRFVTAVLAAAALGGVAACVGERSDDEAAGDDVPAVEFPEDYPKGRAGVDTAAPVDYQVFDSVVHEEDPRKVEFRVLALSSANRSSLSKTLRLVLDSIGRADSALVAARGVIYVYDPTAPRRGNVVPRLWGVWVPGVGWDSATAESREEPHVVYTYDVPSQGTPPGERE</sequence>
<accession>A0AAE4ZBK3</accession>